<organism evidence="7 8">
    <name type="scientific">Paenibacillus lactis 154</name>
    <dbReference type="NCBI Taxonomy" id="743719"/>
    <lineage>
        <taxon>Bacteria</taxon>
        <taxon>Bacillati</taxon>
        <taxon>Bacillota</taxon>
        <taxon>Bacilli</taxon>
        <taxon>Bacillales</taxon>
        <taxon>Paenibacillaceae</taxon>
        <taxon>Paenibacillus</taxon>
    </lineage>
</organism>
<feature type="domain" description="RNA polymerase sigma factor 70 region 4 type 2" evidence="6">
    <location>
        <begin position="103"/>
        <end position="155"/>
    </location>
</feature>
<dbReference type="STRING" id="743719.PaelaDRAFT_4055"/>
<dbReference type="InterPro" id="IPR013324">
    <property type="entry name" value="RNA_pol_sigma_r3/r4-like"/>
</dbReference>
<dbReference type="CDD" id="cd06171">
    <property type="entry name" value="Sigma70_r4"/>
    <property type="match status" value="1"/>
</dbReference>
<reference evidence="7 8" key="1">
    <citation type="submission" date="2011-09" db="EMBL/GenBank/DDBJ databases">
        <title>The draft genome of Paenibacillus lactis 154.</title>
        <authorList>
            <consortium name="US DOE Joint Genome Institute (JGI-PGF)"/>
            <person name="Lucas S."/>
            <person name="Han J."/>
            <person name="Lapidus A."/>
            <person name="Cheng J.-F."/>
            <person name="Goodwin L."/>
            <person name="Pitluck S."/>
            <person name="Peters L."/>
            <person name="Land M.L."/>
            <person name="Hauser L."/>
            <person name="Siebers A."/>
            <person name="Thelen M."/>
            <person name="Hugenholtz P."/>
            <person name="Allgaier M."/>
            <person name="Woyke T.J."/>
        </authorList>
    </citation>
    <scope>NUCLEOTIDE SEQUENCE [LARGE SCALE GENOMIC DNA]</scope>
    <source>
        <strain evidence="7 8">154</strain>
    </source>
</reference>
<dbReference type="InterPro" id="IPR013325">
    <property type="entry name" value="RNA_pol_sigma_r2"/>
</dbReference>
<gene>
    <name evidence="7" type="ORF">PaelaDRAFT_4055</name>
</gene>
<keyword evidence="4" id="KW-0804">Transcription</keyword>
<protein>
    <submittedName>
        <fullName evidence="7">RNA polymerase, sigma-24 subunit, ECF subfamily</fullName>
    </submittedName>
</protein>
<dbReference type="eggNOG" id="COG1595">
    <property type="taxonomic scope" value="Bacteria"/>
</dbReference>
<keyword evidence="3" id="KW-0731">Sigma factor</keyword>
<evidence type="ECO:0000256" key="3">
    <source>
        <dbReference type="ARBA" id="ARBA00023082"/>
    </source>
</evidence>
<comment type="similarity">
    <text evidence="1">Belongs to the sigma-70 factor family. ECF subfamily.</text>
</comment>
<dbReference type="RefSeq" id="WP_007131218.1">
    <property type="nucleotide sequence ID" value="NZ_AGIP01000009.1"/>
</dbReference>
<dbReference type="InterPro" id="IPR036388">
    <property type="entry name" value="WH-like_DNA-bd_sf"/>
</dbReference>
<dbReference type="Gene3D" id="1.10.1740.10">
    <property type="match status" value="1"/>
</dbReference>
<dbReference type="Pfam" id="PF04542">
    <property type="entry name" value="Sigma70_r2"/>
    <property type="match status" value="1"/>
</dbReference>
<evidence type="ECO:0000256" key="1">
    <source>
        <dbReference type="ARBA" id="ARBA00010641"/>
    </source>
</evidence>
<evidence type="ECO:0000256" key="4">
    <source>
        <dbReference type="ARBA" id="ARBA00023163"/>
    </source>
</evidence>
<dbReference type="GO" id="GO:0003677">
    <property type="term" value="F:DNA binding"/>
    <property type="evidence" value="ECO:0007669"/>
    <property type="project" value="InterPro"/>
</dbReference>
<feature type="domain" description="RNA polymerase sigma-70 region 2" evidence="5">
    <location>
        <begin position="11"/>
        <end position="75"/>
    </location>
</feature>
<dbReference type="EMBL" id="AGIP01000009">
    <property type="protein sequence ID" value="EHB62812.1"/>
    <property type="molecule type" value="Genomic_DNA"/>
</dbReference>
<accession>G4HJ94</accession>
<dbReference type="InterPro" id="IPR014284">
    <property type="entry name" value="RNA_pol_sigma-70_dom"/>
</dbReference>
<dbReference type="InterPro" id="IPR013249">
    <property type="entry name" value="RNA_pol_sigma70_r4_t2"/>
</dbReference>
<dbReference type="SUPFAM" id="SSF88946">
    <property type="entry name" value="Sigma2 domain of RNA polymerase sigma factors"/>
    <property type="match status" value="1"/>
</dbReference>
<evidence type="ECO:0000256" key="2">
    <source>
        <dbReference type="ARBA" id="ARBA00023015"/>
    </source>
</evidence>
<name>G4HJ94_9BACL</name>
<dbReference type="GO" id="GO:0006352">
    <property type="term" value="P:DNA-templated transcription initiation"/>
    <property type="evidence" value="ECO:0007669"/>
    <property type="project" value="InterPro"/>
</dbReference>
<dbReference type="Gene3D" id="1.10.10.10">
    <property type="entry name" value="Winged helix-like DNA-binding domain superfamily/Winged helix DNA-binding domain"/>
    <property type="match status" value="1"/>
</dbReference>
<dbReference type="PANTHER" id="PTHR43133">
    <property type="entry name" value="RNA POLYMERASE ECF-TYPE SIGMA FACTO"/>
    <property type="match status" value="1"/>
</dbReference>
<dbReference type="Pfam" id="PF08281">
    <property type="entry name" value="Sigma70_r4_2"/>
    <property type="match status" value="1"/>
</dbReference>
<evidence type="ECO:0000313" key="7">
    <source>
        <dbReference type="EMBL" id="EHB62812.1"/>
    </source>
</evidence>
<evidence type="ECO:0000259" key="5">
    <source>
        <dbReference type="Pfam" id="PF04542"/>
    </source>
</evidence>
<dbReference type="PATRIC" id="fig|743719.3.peg.4105"/>
<dbReference type="InterPro" id="IPR039425">
    <property type="entry name" value="RNA_pol_sigma-70-like"/>
</dbReference>
<evidence type="ECO:0000259" key="6">
    <source>
        <dbReference type="Pfam" id="PF08281"/>
    </source>
</evidence>
<evidence type="ECO:0000313" key="8">
    <source>
        <dbReference type="Proteomes" id="UP000003891"/>
    </source>
</evidence>
<dbReference type="GO" id="GO:0016987">
    <property type="term" value="F:sigma factor activity"/>
    <property type="evidence" value="ECO:0007669"/>
    <property type="project" value="UniProtKB-KW"/>
</dbReference>
<proteinExistence type="inferred from homology"/>
<dbReference type="AlphaFoldDB" id="G4HJ94"/>
<keyword evidence="2" id="KW-0805">Transcription regulation</keyword>
<dbReference type="SUPFAM" id="SSF88659">
    <property type="entry name" value="Sigma3 and sigma4 domains of RNA polymerase sigma factors"/>
    <property type="match status" value="1"/>
</dbReference>
<dbReference type="Proteomes" id="UP000003891">
    <property type="component" value="Unassembled WGS sequence"/>
</dbReference>
<sequence length="177" mass="20638">MEQEERLRDWMEKYTNRLYRLAYTLTHSKAEADDRVQDGFIKAYYAMGTFDQLRDPFPWLAKIVINECKMAKRRSFREIVTNLLPERLSVSTEETVLRLATSNEMYEVILRLPVIMRIPIVLHYFEELSVQQIADITGVPTGTVKSRLARGRAKLNRSLKEAGVHDRPTDSECETIL</sequence>
<dbReference type="PANTHER" id="PTHR43133:SF51">
    <property type="entry name" value="RNA POLYMERASE SIGMA FACTOR"/>
    <property type="match status" value="1"/>
</dbReference>
<dbReference type="InterPro" id="IPR007627">
    <property type="entry name" value="RNA_pol_sigma70_r2"/>
</dbReference>
<dbReference type="OrthoDB" id="9794508at2"/>
<dbReference type="NCBIfam" id="TIGR02937">
    <property type="entry name" value="sigma70-ECF"/>
    <property type="match status" value="1"/>
</dbReference>